<dbReference type="AlphaFoldDB" id="A0A2P5F4D3"/>
<dbReference type="Pfam" id="PF00854">
    <property type="entry name" value="PTR2"/>
    <property type="match status" value="1"/>
</dbReference>
<evidence type="ECO:0000256" key="4">
    <source>
        <dbReference type="ARBA" id="ARBA00022989"/>
    </source>
</evidence>
<keyword evidence="8" id="KW-1185">Reference proteome</keyword>
<feature type="transmembrane region" description="Helical" evidence="6">
    <location>
        <begin position="143"/>
        <end position="162"/>
    </location>
</feature>
<dbReference type="Gene3D" id="1.20.1250.20">
    <property type="entry name" value="MFS general substrate transporter like domains"/>
    <property type="match status" value="1"/>
</dbReference>
<keyword evidence="5 6" id="KW-0472">Membrane</keyword>
<evidence type="ECO:0000256" key="1">
    <source>
        <dbReference type="ARBA" id="ARBA00004141"/>
    </source>
</evidence>
<evidence type="ECO:0000256" key="3">
    <source>
        <dbReference type="ARBA" id="ARBA00022692"/>
    </source>
</evidence>
<dbReference type="InParanoid" id="A0A2P5F4D3"/>
<feature type="transmembrane region" description="Helical" evidence="6">
    <location>
        <begin position="63"/>
        <end position="84"/>
    </location>
</feature>
<protein>
    <submittedName>
        <fullName evidence="7">Proton-dependent oligopeptide transporter family</fullName>
    </submittedName>
</protein>
<dbReference type="InterPro" id="IPR036259">
    <property type="entry name" value="MFS_trans_sf"/>
</dbReference>
<keyword evidence="4 6" id="KW-1133">Transmembrane helix</keyword>
<organism evidence="7 8">
    <name type="scientific">Trema orientale</name>
    <name type="common">Charcoal tree</name>
    <name type="synonym">Celtis orientalis</name>
    <dbReference type="NCBI Taxonomy" id="63057"/>
    <lineage>
        <taxon>Eukaryota</taxon>
        <taxon>Viridiplantae</taxon>
        <taxon>Streptophyta</taxon>
        <taxon>Embryophyta</taxon>
        <taxon>Tracheophyta</taxon>
        <taxon>Spermatophyta</taxon>
        <taxon>Magnoliopsida</taxon>
        <taxon>eudicotyledons</taxon>
        <taxon>Gunneridae</taxon>
        <taxon>Pentapetalae</taxon>
        <taxon>rosids</taxon>
        <taxon>fabids</taxon>
        <taxon>Rosales</taxon>
        <taxon>Cannabaceae</taxon>
        <taxon>Trema</taxon>
    </lineage>
</organism>
<sequence>MYVGLTWADTLAEYALWLMQTFLTNGWGIGYTTAATIINVLGGLIQITPIAMQHIVDSFMDNYWMALLCSCAYTSGLFLLSISAFGICSQDDQLPFRFVPHKSINMICLFTALVLLVIGKSSRALYSFKELIKKEDKRLSKSLRFLKTSVIIVVNLVGAFALSNIKEWPLIFGIPAICMLVATLVFLTGTSSYQRDKPPGSFLTTMRRVFVAAFSLRSSTHELNMGHVDRTHYGHRLRFCLELC</sequence>
<accession>A0A2P5F4D3</accession>
<name>A0A2P5F4D3_TREOI</name>
<dbReference type="OrthoDB" id="1181401at2759"/>
<evidence type="ECO:0000313" key="8">
    <source>
        <dbReference type="Proteomes" id="UP000237000"/>
    </source>
</evidence>
<comment type="caution">
    <text evidence="7">The sequence shown here is derived from an EMBL/GenBank/DDBJ whole genome shotgun (WGS) entry which is preliminary data.</text>
</comment>
<keyword evidence="3 6" id="KW-0812">Transmembrane</keyword>
<dbReference type="InterPro" id="IPR000109">
    <property type="entry name" value="POT_fam"/>
</dbReference>
<comment type="similarity">
    <text evidence="2">Belongs to the major facilitator superfamily. Proton-dependent oligopeptide transporter (POT/PTR) (TC 2.A.17) family.</text>
</comment>
<feature type="transmembrane region" description="Helical" evidence="6">
    <location>
        <begin position="104"/>
        <end position="122"/>
    </location>
</feature>
<evidence type="ECO:0000256" key="5">
    <source>
        <dbReference type="ARBA" id="ARBA00023136"/>
    </source>
</evidence>
<reference evidence="8" key="1">
    <citation type="submission" date="2016-06" db="EMBL/GenBank/DDBJ databases">
        <title>Parallel loss of symbiosis genes in relatives of nitrogen-fixing non-legume Parasponia.</title>
        <authorList>
            <person name="Van Velzen R."/>
            <person name="Holmer R."/>
            <person name="Bu F."/>
            <person name="Rutten L."/>
            <person name="Van Zeijl A."/>
            <person name="Liu W."/>
            <person name="Santuari L."/>
            <person name="Cao Q."/>
            <person name="Sharma T."/>
            <person name="Shen D."/>
            <person name="Roswanjaya Y."/>
            <person name="Wardhani T."/>
            <person name="Kalhor M.S."/>
            <person name="Jansen J."/>
            <person name="Van den Hoogen J."/>
            <person name="Gungor B."/>
            <person name="Hartog M."/>
            <person name="Hontelez J."/>
            <person name="Verver J."/>
            <person name="Yang W.-C."/>
            <person name="Schijlen E."/>
            <person name="Repin R."/>
            <person name="Schilthuizen M."/>
            <person name="Schranz E."/>
            <person name="Heidstra R."/>
            <person name="Miyata K."/>
            <person name="Fedorova E."/>
            <person name="Kohlen W."/>
            <person name="Bisseling T."/>
            <person name="Smit S."/>
            <person name="Geurts R."/>
        </authorList>
    </citation>
    <scope>NUCLEOTIDE SEQUENCE [LARGE SCALE GENOMIC DNA]</scope>
    <source>
        <strain evidence="8">cv. RG33-2</strain>
    </source>
</reference>
<evidence type="ECO:0000256" key="6">
    <source>
        <dbReference type="SAM" id="Phobius"/>
    </source>
</evidence>
<comment type="subcellular location">
    <subcellularLocation>
        <location evidence="1">Membrane</location>
        <topology evidence="1">Multi-pass membrane protein</topology>
    </subcellularLocation>
</comment>
<feature type="transmembrane region" description="Helical" evidence="6">
    <location>
        <begin position="29"/>
        <end position="51"/>
    </location>
</feature>
<dbReference type="GO" id="GO:0016020">
    <property type="term" value="C:membrane"/>
    <property type="evidence" value="ECO:0007669"/>
    <property type="project" value="UniProtKB-SubCell"/>
</dbReference>
<evidence type="ECO:0000313" key="7">
    <source>
        <dbReference type="EMBL" id="PON92632.1"/>
    </source>
</evidence>
<dbReference type="PANTHER" id="PTHR11654">
    <property type="entry name" value="OLIGOPEPTIDE TRANSPORTER-RELATED"/>
    <property type="match status" value="1"/>
</dbReference>
<dbReference type="EMBL" id="JXTC01000063">
    <property type="protein sequence ID" value="PON92632.1"/>
    <property type="molecule type" value="Genomic_DNA"/>
</dbReference>
<proteinExistence type="inferred from homology"/>
<dbReference type="Proteomes" id="UP000237000">
    <property type="component" value="Unassembled WGS sequence"/>
</dbReference>
<evidence type="ECO:0000256" key="2">
    <source>
        <dbReference type="ARBA" id="ARBA00005982"/>
    </source>
</evidence>
<gene>
    <name evidence="7" type="ORF">TorRG33x02_114920</name>
</gene>
<feature type="transmembrane region" description="Helical" evidence="6">
    <location>
        <begin position="168"/>
        <end position="187"/>
    </location>
</feature>
<dbReference type="GO" id="GO:0022857">
    <property type="term" value="F:transmembrane transporter activity"/>
    <property type="evidence" value="ECO:0007669"/>
    <property type="project" value="InterPro"/>
</dbReference>